<dbReference type="InterPro" id="IPR001005">
    <property type="entry name" value="SANT/Myb"/>
</dbReference>
<comment type="subcellular location">
    <subcellularLocation>
        <location evidence="1">Nucleus</location>
    </subcellularLocation>
</comment>
<dbReference type="PROSITE" id="PS50090">
    <property type="entry name" value="MYB_LIKE"/>
    <property type="match status" value="2"/>
</dbReference>
<dbReference type="FunFam" id="1.10.10.60:FF:000218">
    <property type="entry name" value="Myb transcription factor"/>
    <property type="match status" value="1"/>
</dbReference>
<evidence type="ECO:0000256" key="1">
    <source>
        <dbReference type="ARBA" id="ARBA00004123"/>
    </source>
</evidence>
<dbReference type="InterPro" id="IPR015495">
    <property type="entry name" value="Myb_TF_plants"/>
</dbReference>
<keyword evidence="2" id="KW-0677">Repeat</keyword>
<evidence type="ECO:0000313" key="10">
    <source>
        <dbReference type="EMBL" id="QTO65766.1"/>
    </source>
</evidence>
<keyword evidence="5" id="KW-0010">Activator</keyword>
<keyword evidence="4" id="KW-0238">DNA-binding</keyword>
<dbReference type="Gene3D" id="1.10.10.60">
    <property type="entry name" value="Homeodomain-like"/>
    <property type="match status" value="2"/>
</dbReference>
<dbReference type="PANTHER" id="PTHR47999:SF24">
    <property type="entry name" value="TRANSCRIPTION FACTOR MYB90"/>
    <property type="match status" value="1"/>
</dbReference>
<dbReference type="GO" id="GO:0005634">
    <property type="term" value="C:nucleus"/>
    <property type="evidence" value="ECO:0007669"/>
    <property type="project" value="UniProtKB-SubCell"/>
</dbReference>
<feature type="domain" description="HTH myb-type" evidence="9">
    <location>
        <begin position="61"/>
        <end position="111"/>
    </location>
</feature>
<feature type="domain" description="Myb-like" evidence="8">
    <location>
        <begin position="57"/>
        <end position="107"/>
    </location>
</feature>
<evidence type="ECO:0000256" key="4">
    <source>
        <dbReference type="ARBA" id="ARBA00023125"/>
    </source>
</evidence>
<dbReference type="GO" id="GO:0003677">
    <property type="term" value="F:DNA binding"/>
    <property type="evidence" value="ECO:0007669"/>
    <property type="project" value="UniProtKB-KW"/>
</dbReference>
<protein>
    <submittedName>
        <fullName evidence="10">MYB114-like protein</fullName>
    </submittedName>
</protein>
<gene>
    <name evidence="10" type="primary">MYB114L_b</name>
</gene>
<evidence type="ECO:0000256" key="2">
    <source>
        <dbReference type="ARBA" id="ARBA00022737"/>
    </source>
</evidence>
<keyword evidence="3" id="KW-0805">Transcription regulation</keyword>
<feature type="domain" description="HTH myb-type" evidence="9">
    <location>
        <begin position="4"/>
        <end position="60"/>
    </location>
</feature>
<evidence type="ECO:0000256" key="6">
    <source>
        <dbReference type="ARBA" id="ARBA00023163"/>
    </source>
</evidence>
<evidence type="ECO:0000256" key="7">
    <source>
        <dbReference type="ARBA" id="ARBA00023242"/>
    </source>
</evidence>
<dbReference type="CDD" id="cd00167">
    <property type="entry name" value="SANT"/>
    <property type="match status" value="2"/>
</dbReference>
<name>A0A8A8GW49_ASAEU</name>
<dbReference type="Pfam" id="PF00249">
    <property type="entry name" value="Myb_DNA-binding"/>
    <property type="match status" value="2"/>
</dbReference>
<reference evidence="10" key="2">
    <citation type="journal article" date="2021" name="Front. Plant Sci.">
        <title>Evolution of the subgroup 6 R2R3-MYB genes and their contribution to floral color in the perianth-bearing Piperales.</title>
        <authorList>
            <person name="Munoz-Gomez S."/>
            <person name="Suarez Baron H."/>
            <person name="Alzate J.F."/>
            <person name="Gonzalez F."/>
            <person name="Pabon Mora N."/>
        </authorList>
    </citation>
    <scope>NUCLEOTIDE SEQUENCE</scope>
</reference>
<evidence type="ECO:0000256" key="3">
    <source>
        <dbReference type="ARBA" id="ARBA00023015"/>
    </source>
</evidence>
<reference evidence="10" key="1">
    <citation type="submission" date="2020-10" db="EMBL/GenBank/DDBJ databases">
        <authorList>
            <person name="Munoz Gomez S."/>
            <person name="Suarez Baron H."/>
            <person name="Alzate J.F."/>
            <person name="Gonzalez F."/>
            <person name="Pabon Mora N."/>
        </authorList>
    </citation>
    <scope>NUCLEOTIDE SEQUENCE</scope>
</reference>
<dbReference type="InterPro" id="IPR017930">
    <property type="entry name" value="Myb_dom"/>
</dbReference>
<dbReference type="PROSITE" id="PS51294">
    <property type="entry name" value="HTH_MYB"/>
    <property type="match status" value="2"/>
</dbReference>
<accession>A0A8A8GW49</accession>
<keyword evidence="6" id="KW-0804">Transcription</keyword>
<evidence type="ECO:0000259" key="9">
    <source>
        <dbReference type="PROSITE" id="PS51294"/>
    </source>
</evidence>
<sequence>MGRLPNVRKGSWTQEEDILLKKCIEKYGEGKWRHVPARAGLNRCRKSCRLRWLNYLRPNIKRGEFAVDEVDLIIRLHKLLGNRWSLIAGRIPGRTANDIKNYWNCHLSKKMSAELMRVTTQDTIKYPTSINTFTPNSDYLSGSMLGSEMYRSPQEEEIRYCSSLTENKPRQDQEEEDDGGSFWNSMLYEVADNSEKSFSTAGPSEAIHHKNDLFLEFEGWLSNMELWNIVLENE</sequence>
<evidence type="ECO:0000256" key="5">
    <source>
        <dbReference type="ARBA" id="ARBA00023159"/>
    </source>
</evidence>
<dbReference type="AlphaFoldDB" id="A0A8A8GW49"/>
<proteinExistence type="evidence at transcript level"/>
<dbReference type="PANTHER" id="PTHR47999">
    <property type="entry name" value="TRANSCRIPTION FACTOR MYB8-RELATED-RELATED"/>
    <property type="match status" value="1"/>
</dbReference>
<keyword evidence="7" id="KW-0539">Nucleus</keyword>
<evidence type="ECO:0000259" key="8">
    <source>
        <dbReference type="PROSITE" id="PS50090"/>
    </source>
</evidence>
<dbReference type="SMART" id="SM00717">
    <property type="entry name" value="SANT"/>
    <property type="match status" value="2"/>
</dbReference>
<dbReference type="SUPFAM" id="SSF46689">
    <property type="entry name" value="Homeodomain-like"/>
    <property type="match status" value="1"/>
</dbReference>
<dbReference type="InterPro" id="IPR009057">
    <property type="entry name" value="Homeodomain-like_sf"/>
</dbReference>
<organism evidence="10">
    <name type="scientific">Asarum europaeum</name>
    <name type="common">Asarabacca</name>
    <dbReference type="NCBI Taxonomy" id="49456"/>
    <lineage>
        <taxon>Eukaryota</taxon>
        <taxon>Viridiplantae</taxon>
        <taxon>Streptophyta</taxon>
        <taxon>Embryophyta</taxon>
        <taxon>Tracheophyta</taxon>
        <taxon>Spermatophyta</taxon>
        <taxon>Magnoliopsida</taxon>
        <taxon>Magnoliidae</taxon>
        <taxon>Piperales</taxon>
        <taxon>Asaraceae</taxon>
        <taxon>Asarum</taxon>
    </lineage>
</organism>
<feature type="domain" description="Myb-like" evidence="8">
    <location>
        <begin position="4"/>
        <end position="56"/>
    </location>
</feature>
<dbReference type="EMBL" id="MW125652">
    <property type="protein sequence ID" value="QTO65766.1"/>
    <property type="molecule type" value="mRNA"/>
</dbReference>